<organism evidence="2 3">
    <name type="scientific">Pirellulimonas nuda</name>
    <dbReference type="NCBI Taxonomy" id="2528009"/>
    <lineage>
        <taxon>Bacteria</taxon>
        <taxon>Pseudomonadati</taxon>
        <taxon>Planctomycetota</taxon>
        <taxon>Planctomycetia</taxon>
        <taxon>Pirellulales</taxon>
        <taxon>Lacipirellulaceae</taxon>
        <taxon>Pirellulimonas</taxon>
    </lineage>
</organism>
<evidence type="ECO:0000313" key="2">
    <source>
        <dbReference type="EMBL" id="QDU87241.1"/>
    </source>
</evidence>
<reference evidence="2 3" key="1">
    <citation type="submission" date="2019-02" db="EMBL/GenBank/DDBJ databases">
        <title>Deep-cultivation of Planctomycetes and their phenomic and genomic characterization uncovers novel biology.</title>
        <authorList>
            <person name="Wiegand S."/>
            <person name="Jogler M."/>
            <person name="Boedeker C."/>
            <person name="Pinto D."/>
            <person name="Vollmers J."/>
            <person name="Rivas-Marin E."/>
            <person name="Kohn T."/>
            <person name="Peeters S.H."/>
            <person name="Heuer A."/>
            <person name="Rast P."/>
            <person name="Oberbeckmann S."/>
            <person name="Bunk B."/>
            <person name="Jeske O."/>
            <person name="Meyerdierks A."/>
            <person name="Storesund J.E."/>
            <person name="Kallscheuer N."/>
            <person name="Luecker S."/>
            <person name="Lage O.M."/>
            <person name="Pohl T."/>
            <person name="Merkel B.J."/>
            <person name="Hornburger P."/>
            <person name="Mueller R.-W."/>
            <person name="Bruemmer F."/>
            <person name="Labrenz M."/>
            <person name="Spormann A.M."/>
            <person name="Op den Camp H."/>
            <person name="Overmann J."/>
            <person name="Amann R."/>
            <person name="Jetten M.S.M."/>
            <person name="Mascher T."/>
            <person name="Medema M.H."/>
            <person name="Devos D.P."/>
            <person name="Kaster A.-K."/>
            <person name="Ovreas L."/>
            <person name="Rohde M."/>
            <person name="Galperin M.Y."/>
            <person name="Jogler C."/>
        </authorList>
    </citation>
    <scope>NUCLEOTIDE SEQUENCE [LARGE SCALE GENOMIC DNA]</scope>
    <source>
        <strain evidence="2 3">Pla175</strain>
    </source>
</reference>
<feature type="domain" description="Carboxymuconolactone decarboxylase-like" evidence="1">
    <location>
        <begin position="16"/>
        <end position="96"/>
    </location>
</feature>
<dbReference type="Pfam" id="PF02627">
    <property type="entry name" value="CMD"/>
    <property type="match status" value="1"/>
</dbReference>
<dbReference type="InterPro" id="IPR029032">
    <property type="entry name" value="AhpD-like"/>
</dbReference>
<sequence length="157" mass="17644">MSTTARSTVDKQSTTAYRAMLGVEKALAQGSIEKPLRELIHLRVSQINGCAFCIDMHWKDARAAGESEQRLYGLSAWRESPYYSERERVAFMLAEELTRVADRSIPDEVHEAARKSFNDQELSDLAWTVSAINAWNRVNIALRTVPGNYQPPGASNK</sequence>
<proteinExistence type="predicted"/>
<keyword evidence="3" id="KW-1185">Reference proteome</keyword>
<dbReference type="PANTHER" id="PTHR34846">
    <property type="entry name" value="4-CARBOXYMUCONOLACTONE DECARBOXYLASE FAMILY PROTEIN (AFU_ORTHOLOGUE AFUA_6G11590)"/>
    <property type="match status" value="1"/>
</dbReference>
<dbReference type="KEGG" id="pnd:Pla175_05980"/>
<keyword evidence="2" id="KW-0560">Oxidoreductase</keyword>
<dbReference type="AlphaFoldDB" id="A0A518D709"/>
<dbReference type="RefSeq" id="WP_145281199.1">
    <property type="nucleotide sequence ID" value="NZ_CP036291.1"/>
</dbReference>
<dbReference type="InterPro" id="IPR003779">
    <property type="entry name" value="CMD-like"/>
</dbReference>
<dbReference type="InterPro" id="IPR004675">
    <property type="entry name" value="AhpD_core"/>
</dbReference>
<dbReference type="Gene3D" id="1.20.1290.10">
    <property type="entry name" value="AhpD-like"/>
    <property type="match status" value="1"/>
</dbReference>
<keyword evidence="2" id="KW-0575">Peroxidase</keyword>
<dbReference type="EMBL" id="CP036291">
    <property type="protein sequence ID" value="QDU87241.1"/>
    <property type="molecule type" value="Genomic_DNA"/>
</dbReference>
<dbReference type="GO" id="GO:0051920">
    <property type="term" value="F:peroxiredoxin activity"/>
    <property type="evidence" value="ECO:0007669"/>
    <property type="project" value="InterPro"/>
</dbReference>
<dbReference type="Proteomes" id="UP000317429">
    <property type="component" value="Chromosome"/>
</dbReference>
<dbReference type="NCBIfam" id="TIGR00778">
    <property type="entry name" value="ahpD_dom"/>
    <property type="match status" value="1"/>
</dbReference>
<dbReference type="PANTHER" id="PTHR34846:SF10">
    <property type="entry name" value="CYTOPLASMIC PROTEIN"/>
    <property type="match status" value="1"/>
</dbReference>
<gene>
    <name evidence="2" type="primary">ahpD_1</name>
    <name evidence="2" type="ORF">Pla175_05980</name>
</gene>
<accession>A0A518D709</accession>
<evidence type="ECO:0000313" key="3">
    <source>
        <dbReference type="Proteomes" id="UP000317429"/>
    </source>
</evidence>
<name>A0A518D709_9BACT</name>
<protein>
    <submittedName>
        <fullName evidence="2">Alkyl hydroperoxide reductase AhpD</fullName>
        <ecNumber evidence="2">1.11.1.15</ecNumber>
    </submittedName>
</protein>
<dbReference type="OrthoDB" id="9801997at2"/>
<dbReference type="SUPFAM" id="SSF69118">
    <property type="entry name" value="AhpD-like"/>
    <property type="match status" value="1"/>
</dbReference>
<dbReference type="EC" id="1.11.1.15" evidence="2"/>
<evidence type="ECO:0000259" key="1">
    <source>
        <dbReference type="Pfam" id="PF02627"/>
    </source>
</evidence>